<feature type="compositionally biased region" description="Basic and acidic residues" evidence="4">
    <location>
        <begin position="294"/>
        <end position="355"/>
    </location>
</feature>
<dbReference type="PANTHER" id="PTHR15268">
    <property type="entry name" value="THRAP3/BCLAF1"/>
    <property type="match status" value="1"/>
</dbReference>
<feature type="compositionally biased region" description="Basic and acidic residues" evidence="4">
    <location>
        <begin position="373"/>
        <end position="382"/>
    </location>
</feature>
<dbReference type="InterPro" id="IPR036028">
    <property type="entry name" value="SH3-like_dom_sf"/>
</dbReference>
<name>S7N1E9_MYOBR</name>
<dbReference type="AlphaFoldDB" id="S7N1E9"/>
<protein>
    <recommendedName>
        <fullName evidence="5">SH3 domain-containing protein</fullName>
    </recommendedName>
</protein>
<feature type="region of interest" description="Disordered" evidence="4">
    <location>
        <begin position="48"/>
        <end position="67"/>
    </location>
</feature>
<feature type="region of interest" description="Disordered" evidence="4">
    <location>
        <begin position="136"/>
        <end position="157"/>
    </location>
</feature>
<feature type="compositionally biased region" description="Basic residues" evidence="4">
    <location>
        <begin position="210"/>
        <end position="222"/>
    </location>
</feature>
<organism evidence="6 7">
    <name type="scientific">Myotis brandtii</name>
    <name type="common">Brandt's bat</name>
    <dbReference type="NCBI Taxonomy" id="109478"/>
    <lineage>
        <taxon>Eukaryota</taxon>
        <taxon>Metazoa</taxon>
        <taxon>Chordata</taxon>
        <taxon>Craniata</taxon>
        <taxon>Vertebrata</taxon>
        <taxon>Euteleostomi</taxon>
        <taxon>Mammalia</taxon>
        <taxon>Eutheria</taxon>
        <taxon>Laurasiatheria</taxon>
        <taxon>Chiroptera</taxon>
        <taxon>Yangochiroptera</taxon>
        <taxon>Vespertilionidae</taxon>
        <taxon>Myotis</taxon>
    </lineage>
</organism>
<dbReference type="Pfam" id="PF00018">
    <property type="entry name" value="SH3_1"/>
    <property type="match status" value="1"/>
</dbReference>
<dbReference type="Gene3D" id="2.30.30.40">
    <property type="entry name" value="SH3 Domains"/>
    <property type="match status" value="1"/>
</dbReference>
<dbReference type="EMBL" id="KE163030">
    <property type="protein sequence ID" value="EPQ10586.1"/>
    <property type="molecule type" value="Genomic_DNA"/>
</dbReference>
<dbReference type="InterPro" id="IPR001452">
    <property type="entry name" value="SH3_domain"/>
</dbReference>
<evidence type="ECO:0000313" key="7">
    <source>
        <dbReference type="Proteomes" id="UP000052978"/>
    </source>
</evidence>
<feature type="compositionally biased region" description="Basic residues" evidence="4">
    <location>
        <begin position="254"/>
        <end position="264"/>
    </location>
</feature>
<dbReference type="PANTHER" id="PTHR15268:SF17">
    <property type="entry name" value="BCLAF1 AND THRAP3 FAMILY MEMBER 3"/>
    <property type="match status" value="1"/>
</dbReference>
<dbReference type="SUPFAM" id="SSF50044">
    <property type="entry name" value="SH3-domain"/>
    <property type="match status" value="1"/>
</dbReference>
<proteinExistence type="inferred from homology"/>
<evidence type="ECO:0000313" key="6">
    <source>
        <dbReference type="EMBL" id="EPQ10586.1"/>
    </source>
</evidence>
<dbReference type="eggNOG" id="ENOG502S4TN">
    <property type="taxonomic scope" value="Eukaryota"/>
</dbReference>
<comment type="similarity">
    <text evidence="1">Belongs to the BCLAF1/THRAP3 family.</text>
</comment>
<dbReference type="InterPro" id="IPR029199">
    <property type="entry name" value="THRAP3_BCLAF1"/>
</dbReference>
<dbReference type="Proteomes" id="UP000052978">
    <property type="component" value="Unassembled WGS sequence"/>
</dbReference>
<dbReference type="SMART" id="SM00326">
    <property type="entry name" value="SH3"/>
    <property type="match status" value="1"/>
</dbReference>
<evidence type="ECO:0000259" key="5">
    <source>
        <dbReference type="PROSITE" id="PS50002"/>
    </source>
</evidence>
<gene>
    <name evidence="6" type="ORF">D623_10025962</name>
</gene>
<keyword evidence="7" id="KW-1185">Reference proteome</keyword>
<evidence type="ECO:0000256" key="3">
    <source>
        <dbReference type="PROSITE-ProRule" id="PRU00192"/>
    </source>
</evidence>
<dbReference type="GO" id="GO:0045944">
    <property type="term" value="P:positive regulation of transcription by RNA polymerase II"/>
    <property type="evidence" value="ECO:0007669"/>
    <property type="project" value="TreeGrafter"/>
</dbReference>
<reference evidence="6 7" key="1">
    <citation type="journal article" date="2013" name="Nat. Commun.">
        <title>Genome analysis reveals insights into physiology and longevity of the Brandt's bat Myotis brandtii.</title>
        <authorList>
            <person name="Seim I."/>
            <person name="Fang X."/>
            <person name="Xiong Z."/>
            <person name="Lobanov A.V."/>
            <person name="Huang Z."/>
            <person name="Ma S."/>
            <person name="Feng Y."/>
            <person name="Turanov A.A."/>
            <person name="Zhu Y."/>
            <person name="Lenz T.L."/>
            <person name="Gerashchenko M.V."/>
            <person name="Fan D."/>
            <person name="Hee Yim S."/>
            <person name="Yao X."/>
            <person name="Jordan D."/>
            <person name="Xiong Y."/>
            <person name="Ma Y."/>
            <person name="Lyapunov A.N."/>
            <person name="Chen G."/>
            <person name="Kulakova O.I."/>
            <person name="Sun Y."/>
            <person name="Lee S.G."/>
            <person name="Bronson R.T."/>
            <person name="Moskalev A.A."/>
            <person name="Sunyaev S.R."/>
            <person name="Zhang G."/>
            <person name="Krogh A."/>
            <person name="Wang J."/>
            <person name="Gladyshev V.N."/>
        </authorList>
    </citation>
    <scope>NUCLEOTIDE SEQUENCE [LARGE SCALE GENOMIC DNA]</scope>
</reference>
<feature type="region of interest" description="Disordered" evidence="4">
    <location>
        <begin position="183"/>
        <end position="393"/>
    </location>
</feature>
<dbReference type="GO" id="GO:0003677">
    <property type="term" value="F:DNA binding"/>
    <property type="evidence" value="ECO:0007669"/>
    <property type="project" value="TreeGrafter"/>
</dbReference>
<dbReference type="PROSITE" id="PS50002">
    <property type="entry name" value="SH3"/>
    <property type="match status" value="1"/>
</dbReference>
<feature type="compositionally biased region" description="Basic residues" evidence="4">
    <location>
        <begin position="233"/>
        <end position="242"/>
    </location>
</feature>
<feature type="compositionally biased region" description="Basic residues" evidence="4">
    <location>
        <begin position="1"/>
        <end position="15"/>
    </location>
</feature>
<feature type="domain" description="SH3" evidence="5">
    <location>
        <begin position="689"/>
        <end position="763"/>
    </location>
</feature>
<sequence length="778" mass="91713">MGRSRSRSPRWKHRSLSPIPRKSENYKQRCSHEHYCFDYKKDLKRSTCRMNDKKHGQSKPRISSHESAHYRWYEHRSPSPDRRSSLDDFYSYQLYQEYSPRRRDSSRRSQYMSRYSEDVPYEEYCWDYPEEMQGRYSPDDYRVRRSGKGGQSPQRSIEDSFRFEEKWYEDDLSYQMMQDEKYSQSFRRDSEDFEERSSFQTRYPEDRDYRKYRHTSKRSTGKKKYENRDSSRNSHRKSRHYLSHYQEKEDQWNLRHRAHRHARRNSPETSSATKVSRDYHHKHPQTSDEDQDFSDGRTQKYSKEEDRKYISQIDLAERKSRYFNTRRDRETEDGQVKEASKPSKKDCSPSTDSDKNNVILSPCNGKRKKKKNKEGDGRREGKSSSYQFGKSEYSPASLRKKSKSLIVKIDVKDTVNTPSFPFSKTERQMSCDLVAVGRKSENLHPVFEHLDSTQNTENKSTGEFAQEIITVIHQIKANTCTSSGVTLHERFSKIQDTPATKGANEIKSKLDAEIHRKIDMCLAELRNKQNTVCGSEQTQVKVIDPNDLRHDIERRRKERLQNEDEHSFHIDSAAERNNQFSCFSSHDDSFSNPQCARRSNSRKFIQTPYTDYTMQRNNNITHKAFKVENNHQNRRGFRSFKAKFRGGRLKPYCKSGLVKKSLNIQAKYQRLRKAIKLSSPSAQMGSAVGSLVEAIVEFDYQAQHDDELTISVGEIITNIRKEDGGWWEGQINGRRAVASVDGGRCHTCAGASFVPYYLTELISLNLVIFTWLPYEYDY</sequence>
<evidence type="ECO:0000256" key="2">
    <source>
        <dbReference type="ARBA" id="ARBA00022443"/>
    </source>
</evidence>
<dbReference type="GO" id="GO:0003712">
    <property type="term" value="F:transcription coregulator activity"/>
    <property type="evidence" value="ECO:0007669"/>
    <property type="project" value="TreeGrafter"/>
</dbReference>
<evidence type="ECO:0000256" key="4">
    <source>
        <dbReference type="SAM" id="MobiDB-lite"/>
    </source>
</evidence>
<dbReference type="GO" id="GO:0016592">
    <property type="term" value="C:mediator complex"/>
    <property type="evidence" value="ECO:0007669"/>
    <property type="project" value="TreeGrafter"/>
</dbReference>
<accession>S7N1E9</accession>
<feature type="region of interest" description="Disordered" evidence="4">
    <location>
        <begin position="1"/>
        <end position="29"/>
    </location>
</feature>
<keyword evidence="2 3" id="KW-0728">SH3 domain</keyword>
<dbReference type="Pfam" id="PF15440">
    <property type="entry name" value="THRAP3_BCLAF1"/>
    <property type="match status" value="1"/>
</dbReference>
<feature type="compositionally biased region" description="Basic and acidic residues" evidence="4">
    <location>
        <begin position="223"/>
        <end position="232"/>
    </location>
</feature>
<evidence type="ECO:0000256" key="1">
    <source>
        <dbReference type="ARBA" id="ARBA00006481"/>
    </source>
</evidence>